<evidence type="ECO:0000256" key="5">
    <source>
        <dbReference type="ARBA" id="ARBA00023136"/>
    </source>
</evidence>
<feature type="transmembrane region" description="Helical" evidence="6">
    <location>
        <begin position="71"/>
        <end position="90"/>
    </location>
</feature>
<protein>
    <submittedName>
        <fullName evidence="7">LysE family transporter</fullName>
    </submittedName>
</protein>
<dbReference type="InterPro" id="IPR001123">
    <property type="entry name" value="LeuE-type"/>
</dbReference>
<organism evidence="7 8">
    <name type="scientific">Snuella lapsa</name>
    <dbReference type="NCBI Taxonomy" id="870481"/>
    <lineage>
        <taxon>Bacteria</taxon>
        <taxon>Pseudomonadati</taxon>
        <taxon>Bacteroidota</taxon>
        <taxon>Flavobacteriia</taxon>
        <taxon>Flavobacteriales</taxon>
        <taxon>Flavobacteriaceae</taxon>
        <taxon>Snuella</taxon>
    </lineage>
</organism>
<keyword evidence="4 6" id="KW-1133">Transmembrane helix</keyword>
<comment type="caution">
    <text evidence="7">The sequence shown here is derived from an EMBL/GenBank/DDBJ whole genome shotgun (WGS) entry which is preliminary data.</text>
</comment>
<feature type="transmembrane region" description="Helical" evidence="6">
    <location>
        <begin position="190"/>
        <end position="208"/>
    </location>
</feature>
<keyword evidence="3 6" id="KW-0812">Transmembrane</keyword>
<comment type="subcellular location">
    <subcellularLocation>
        <location evidence="1">Cell membrane</location>
        <topology evidence="1">Multi-pass membrane protein</topology>
    </subcellularLocation>
</comment>
<keyword evidence="8" id="KW-1185">Reference proteome</keyword>
<gene>
    <name evidence="7" type="ORF">GCM10022395_16080</name>
</gene>
<evidence type="ECO:0000256" key="1">
    <source>
        <dbReference type="ARBA" id="ARBA00004651"/>
    </source>
</evidence>
<dbReference type="RefSeq" id="WP_345005405.1">
    <property type="nucleotide sequence ID" value="NZ_BAABCY010000036.1"/>
</dbReference>
<dbReference type="PANTHER" id="PTHR30086">
    <property type="entry name" value="ARGININE EXPORTER PROTEIN ARGO"/>
    <property type="match status" value="1"/>
</dbReference>
<sequence>MFDDVLAAIPFGIILAFTIGPVFFVLLETSATKGFRSALIFDCGVMFADILFILVAFLSTNKLLEKIKGDPNFLIFGGVLLVVYGFTSFIKTSKSFREIVKEYHKIDIQKKYGKLFLKGFLLNFINIGVLLGWVAFIVIANTLTSSTEGVITFLTTILLVYFLVDIIKILIAKKLRNKLTPRLIFKTKKIIALVILGFGMLLLVQGFFPEEKKLIKEKLEQINPIKEKLPERN</sequence>
<keyword evidence="2" id="KW-1003">Cell membrane</keyword>
<feature type="transmembrane region" description="Helical" evidence="6">
    <location>
        <begin position="120"/>
        <end position="143"/>
    </location>
</feature>
<evidence type="ECO:0000256" key="3">
    <source>
        <dbReference type="ARBA" id="ARBA00022692"/>
    </source>
</evidence>
<feature type="transmembrane region" description="Helical" evidence="6">
    <location>
        <begin position="149"/>
        <end position="170"/>
    </location>
</feature>
<dbReference type="EMBL" id="BAABCY010000036">
    <property type="protein sequence ID" value="GAA3566536.1"/>
    <property type="molecule type" value="Genomic_DNA"/>
</dbReference>
<evidence type="ECO:0000256" key="2">
    <source>
        <dbReference type="ARBA" id="ARBA00022475"/>
    </source>
</evidence>
<proteinExistence type="predicted"/>
<evidence type="ECO:0000256" key="4">
    <source>
        <dbReference type="ARBA" id="ARBA00022989"/>
    </source>
</evidence>
<dbReference type="PANTHER" id="PTHR30086:SF20">
    <property type="entry name" value="ARGININE EXPORTER PROTEIN ARGO-RELATED"/>
    <property type="match status" value="1"/>
</dbReference>
<feature type="transmembrane region" description="Helical" evidence="6">
    <location>
        <begin position="39"/>
        <end position="59"/>
    </location>
</feature>
<evidence type="ECO:0000313" key="8">
    <source>
        <dbReference type="Proteomes" id="UP001500954"/>
    </source>
</evidence>
<dbReference type="Proteomes" id="UP001500954">
    <property type="component" value="Unassembled WGS sequence"/>
</dbReference>
<feature type="transmembrane region" description="Helical" evidence="6">
    <location>
        <begin position="6"/>
        <end position="27"/>
    </location>
</feature>
<evidence type="ECO:0000313" key="7">
    <source>
        <dbReference type="EMBL" id="GAA3566536.1"/>
    </source>
</evidence>
<evidence type="ECO:0000256" key="6">
    <source>
        <dbReference type="SAM" id="Phobius"/>
    </source>
</evidence>
<accession>A0ABP6XFU3</accession>
<keyword evidence="5 6" id="KW-0472">Membrane</keyword>
<name>A0ABP6XFU3_9FLAO</name>
<reference evidence="8" key="1">
    <citation type="journal article" date="2019" name="Int. J. Syst. Evol. Microbiol.">
        <title>The Global Catalogue of Microorganisms (GCM) 10K type strain sequencing project: providing services to taxonomists for standard genome sequencing and annotation.</title>
        <authorList>
            <consortium name="The Broad Institute Genomics Platform"/>
            <consortium name="The Broad Institute Genome Sequencing Center for Infectious Disease"/>
            <person name="Wu L."/>
            <person name="Ma J."/>
        </authorList>
    </citation>
    <scope>NUCLEOTIDE SEQUENCE [LARGE SCALE GENOMIC DNA]</scope>
    <source>
        <strain evidence="8">JCM 17111</strain>
    </source>
</reference>
<dbReference type="Pfam" id="PF01810">
    <property type="entry name" value="LysE"/>
    <property type="match status" value="1"/>
</dbReference>